<organism evidence="2 3">
    <name type="scientific">Tetraparma gracilis</name>
    <dbReference type="NCBI Taxonomy" id="2962635"/>
    <lineage>
        <taxon>Eukaryota</taxon>
        <taxon>Sar</taxon>
        <taxon>Stramenopiles</taxon>
        <taxon>Ochrophyta</taxon>
        <taxon>Bolidophyceae</taxon>
        <taxon>Parmales</taxon>
        <taxon>Triparmaceae</taxon>
        <taxon>Tetraparma</taxon>
    </lineage>
</organism>
<proteinExistence type="predicted"/>
<accession>A0ABQ6MBH4</accession>
<name>A0ABQ6MBH4_9STRA</name>
<protein>
    <submittedName>
        <fullName evidence="2">Uncharacterized protein</fullName>
    </submittedName>
</protein>
<reference evidence="2 3" key="1">
    <citation type="journal article" date="2023" name="Commun. Biol.">
        <title>Genome analysis of Parmales, the sister group of diatoms, reveals the evolutionary specialization of diatoms from phago-mixotrophs to photoautotrophs.</title>
        <authorList>
            <person name="Ban H."/>
            <person name="Sato S."/>
            <person name="Yoshikawa S."/>
            <person name="Yamada K."/>
            <person name="Nakamura Y."/>
            <person name="Ichinomiya M."/>
            <person name="Sato N."/>
            <person name="Blanc-Mathieu R."/>
            <person name="Endo H."/>
            <person name="Kuwata A."/>
            <person name="Ogata H."/>
        </authorList>
    </citation>
    <scope>NUCLEOTIDE SEQUENCE [LARGE SCALE GENOMIC DNA]</scope>
</reference>
<evidence type="ECO:0000256" key="1">
    <source>
        <dbReference type="SAM" id="MobiDB-lite"/>
    </source>
</evidence>
<feature type="non-terminal residue" evidence="2">
    <location>
        <position position="331"/>
    </location>
</feature>
<evidence type="ECO:0000313" key="2">
    <source>
        <dbReference type="EMBL" id="GMI23182.1"/>
    </source>
</evidence>
<gene>
    <name evidence="2" type="ORF">TeGR_g12024</name>
</gene>
<keyword evidence="3" id="KW-1185">Reference proteome</keyword>
<evidence type="ECO:0000313" key="3">
    <source>
        <dbReference type="Proteomes" id="UP001165060"/>
    </source>
</evidence>
<dbReference type="EMBL" id="BRYB01002644">
    <property type="protein sequence ID" value="GMI23182.1"/>
    <property type="molecule type" value="Genomic_DNA"/>
</dbReference>
<comment type="caution">
    <text evidence="2">The sequence shown here is derived from an EMBL/GenBank/DDBJ whole genome shotgun (WGS) entry which is preliminary data.</text>
</comment>
<sequence length="331" mass="35761">MRLLEAAPGGLGLEPYRDRLGEVLERLEEFGGGLDELLGGVGPGTDLEETKEKLAALRARLNDPPHNVTSPSVDVADRASELINFHLCLSEISSATVAKLEDPASTYVELENLGYKLSQALILPPSPSPPPPSLSPIRSIATAALPPAELLRWRLRARKLCVCASPGADERLLKLRPGLRECEAHVAQKPGGSGEKGGEEMSQLAGIIERTKAWMEKVGAAAADVSAVTQAELAAYESLRAETGRWPVKLENEQRKLDLRIGELKWQTGVQEVCEDESGAVDYSVLDHWLNELEELENLVEEISEDADTLGSDTPPVELSLTPATLALSQK</sequence>
<feature type="region of interest" description="Disordered" evidence="1">
    <location>
        <begin position="304"/>
        <end position="331"/>
    </location>
</feature>
<dbReference type="Proteomes" id="UP001165060">
    <property type="component" value="Unassembled WGS sequence"/>
</dbReference>